<keyword evidence="3" id="KW-0378">Hydrolase</keyword>
<dbReference type="GO" id="GO:0052689">
    <property type="term" value="F:carboxylic ester hydrolase activity"/>
    <property type="evidence" value="ECO:0007669"/>
    <property type="project" value="TreeGrafter"/>
</dbReference>
<dbReference type="GO" id="GO:0008474">
    <property type="term" value="F:palmitoyl-(protein) hydrolase activity"/>
    <property type="evidence" value="ECO:0007669"/>
    <property type="project" value="UniProtKB-EC"/>
</dbReference>
<dbReference type="Proteomes" id="UP000198287">
    <property type="component" value="Unassembled WGS sequence"/>
</dbReference>
<dbReference type="AlphaFoldDB" id="A0A226D2M2"/>
<comment type="caution">
    <text evidence="5">The sequence shown here is derived from an EMBL/GenBank/DDBJ whole genome shotgun (WGS) entry which is preliminary data.</text>
</comment>
<dbReference type="Pfam" id="PF02230">
    <property type="entry name" value="Abhydrolase_2"/>
    <property type="match status" value="1"/>
</dbReference>
<dbReference type="InterPro" id="IPR050565">
    <property type="entry name" value="LYPA1-2/EST-like"/>
</dbReference>
<reference evidence="5 6" key="1">
    <citation type="submission" date="2015-12" db="EMBL/GenBank/DDBJ databases">
        <title>The genome of Folsomia candida.</title>
        <authorList>
            <person name="Faddeeva A."/>
            <person name="Derks M.F."/>
            <person name="Anvar Y."/>
            <person name="Smit S."/>
            <person name="Van Straalen N."/>
            <person name="Roelofs D."/>
        </authorList>
    </citation>
    <scope>NUCLEOTIDE SEQUENCE [LARGE SCALE GENOMIC DNA]</scope>
    <source>
        <strain evidence="5 6">VU population</strain>
        <tissue evidence="5">Whole body</tissue>
    </source>
</reference>
<keyword evidence="6" id="KW-1185">Reference proteome</keyword>
<dbReference type="InterPro" id="IPR029058">
    <property type="entry name" value="AB_hydrolase_fold"/>
</dbReference>
<accession>A0A226D2M2</accession>
<feature type="domain" description="Phospholipase/carboxylesterase/thioesterase" evidence="4">
    <location>
        <begin position="13"/>
        <end position="200"/>
    </location>
</feature>
<dbReference type="STRING" id="158441.A0A226D2M2"/>
<dbReference type="PANTHER" id="PTHR10655:SF17">
    <property type="entry name" value="LYSOPHOSPHOLIPASE-LIKE PROTEIN 1"/>
    <property type="match status" value="1"/>
</dbReference>
<dbReference type="OrthoDB" id="2418081at2759"/>
<evidence type="ECO:0000256" key="2">
    <source>
        <dbReference type="ARBA" id="ARBA00012423"/>
    </source>
</evidence>
<protein>
    <recommendedName>
        <fullName evidence="2">palmitoyl-protein hydrolase</fullName>
        <ecNumber evidence="2">3.1.2.22</ecNumber>
    </recommendedName>
</protein>
<gene>
    <name evidence="5" type="ORF">Fcan01_26221</name>
</gene>
<sequence length="216" mass="23530">MFALQLLRPIVLPSVVKQTSTIIFLHGLGDTGQSWADILPMVRPSHTKIICPNAPVQAVTLNQGVVMPAWFDLRPLDQPKDEFGIKCAAEAIQEVIAVEIASAVALYTGLTLPFRLAGILALSTWLPLDKSIPLEKAQTPPILICHGDEDNMIALPRAEKTAQVLSTVNKNVEFKVYPGLGHTVACEEELQDISKWLEKVSSSNNQSDSNGLKSKL</sequence>
<dbReference type="SUPFAM" id="SSF53474">
    <property type="entry name" value="alpha/beta-Hydrolases"/>
    <property type="match status" value="1"/>
</dbReference>
<evidence type="ECO:0000313" key="6">
    <source>
        <dbReference type="Proteomes" id="UP000198287"/>
    </source>
</evidence>
<dbReference type="OMA" id="CQREFDD"/>
<dbReference type="GO" id="GO:0005737">
    <property type="term" value="C:cytoplasm"/>
    <property type="evidence" value="ECO:0007669"/>
    <property type="project" value="TreeGrafter"/>
</dbReference>
<dbReference type="InterPro" id="IPR003140">
    <property type="entry name" value="PLipase/COase/thioEstase"/>
</dbReference>
<proteinExistence type="inferred from homology"/>
<evidence type="ECO:0000259" key="4">
    <source>
        <dbReference type="Pfam" id="PF02230"/>
    </source>
</evidence>
<name>A0A226D2M2_FOLCA</name>
<dbReference type="PANTHER" id="PTHR10655">
    <property type="entry name" value="LYSOPHOSPHOLIPASE-RELATED"/>
    <property type="match status" value="1"/>
</dbReference>
<organism evidence="5 6">
    <name type="scientific">Folsomia candida</name>
    <name type="common">Springtail</name>
    <dbReference type="NCBI Taxonomy" id="158441"/>
    <lineage>
        <taxon>Eukaryota</taxon>
        <taxon>Metazoa</taxon>
        <taxon>Ecdysozoa</taxon>
        <taxon>Arthropoda</taxon>
        <taxon>Hexapoda</taxon>
        <taxon>Collembola</taxon>
        <taxon>Entomobryomorpha</taxon>
        <taxon>Isotomoidea</taxon>
        <taxon>Isotomidae</taxon>
        <taxon>Proisotominae</taxon>
        <taxon>Folsomia</taxon>
    </lineage>
</organism>
<dbReference type="EMBL" id="LNIX01000042">
    <property type="protein sequence ID" value="OXA38967.1"/>
    <property type="molecule type" value="Genomic_DNA"/>
</dbReference>
<dbReference type="Gene3D" id="3.40.50.1820">
    <property type="entry name" value="alpha/beta hydrolase"/>
    <property type="match status" value="1"/>
</dbReference>
<evidence type="ECO:0000256" key="1">
    <source>
        <dbReference type="ARBA" id="ARBA00006499"/>
    </source>
</evidence>
<comment type="similarity">
    <text evidence="1">Belongs to the AB hydrolase superfamily. AB hydrolase 2 family.</text>
</comment>
<dbReference type="EC" id="3.1.2.22" evidence="2"/>
<evidence type="ECO:0000313" key="5">
    <source>
        <dbReference type="EMBL" id="OXA38967.1"/>
    </source>
</evidence>
<evidence type="ECO:0000256" key="3">
    <source>
        <dbReference type="ARBA" id="ARBA00022801"/>
    </source>
</evidence>